<reference evidence="5" key="1">
    <citation type="submission" date="2016-02" db="EMBL/GenBank/DDBJ databases">
        <authorList>
            <person name="Holder M.E."/>
            <person name="Ajami N.J."/>
            <person name="Petrosino J.F."/>
        </authorList>
    </citation>
    <scope>NUCLEOTIDE SEQUENCE [LARGE SCALE GENOMIC DNA]</scope>
    <source>
        <strain evidence="5">CCUG 45958</strain>
    </source>
</reference>
<evidence type="ECO:0000256" key="3">
    <source>
        <dbReference type="SAM" id="SignalP"/>
    </source>
</evidence>
<feature type="chain" id="PRO_5007141314" description="DUF3999 domain-containing protein" evidence="3">
    <location>
        <begin position="35"/>
        <end position="493"/>
    </location>
</feature>
<accession>A0A109W4N3</accession>
<keyword evidence="2" id="KW-0812">Transmembrane</keyword>
<dbReference type="STRING" id="44742.AXF13_11495"/>
<feature type="signal peptide" evidence="3">
    <location>
        <begin position="1"/>
        <end position="34"/>
    </location>
</feature>
<evidence type="ECO:0000313" key="5">
    <source>
        <dbReference type="Proteomes" id="UP000069241"/>
    </source>
</evidence>
<evidence type="ECO:0000256" key="2">
    <source>
        <dbReference type="SAM" id="Phobius"/>
    </source>
</evidence>
<keyword evidence="2" id="KW-0472">Membrane</keyword>
<dbReference type="EMBL" id="CP014229">
    <property type="protein sequence ID" value="AMD90696.1"/>
    <property type="molecule type" value="Genomic_DNA"/>
</dbReference>
<dbReference type="Pfam" id="PF13163">
    <property type="entry name" value="DUF3999"/>
    <property type="match status" value="1"/>
</dbReference>
<evidence type="ECO:0000313" key="4">
    <source>
        <dbReference type="EMBL" id="AMD90696.1"/>
    </source>
</evidence>
<keyword evidence="3" id="KW-0732">Signal</keyword>
<dbReference type="RefSeq" id="WP_062253406.1">
    <property type="nucleotide sequence ID" value="NZ_CP014229.1"/>
</dbReference>
<dbReference type="InterPro" id="IPR025060">
    <property type="entry name" value="DUF3999"/>
</dbReference>
<dbReference type="KEGG" id="dfi:AXF13_11495"/>
<feature type="region of interest" description="Disordered" evidence="1">
    <location>
        <begin position="128"/>
        <end position="148"/>
    </location>
</feature>
<dbReference type="AlphaFoldDB" id="A0A109W4N3"/>
<keyword evidence="2" id="KW-1133">Transmembrane helix</keyword>
<feature type="transmembrane region" description="Helical" evidence="2">
    <location>
        <begin position="467"/>
        <end position="488"/>
    </location>
</feature>
<dbReference type="Proteomes" id="UP000069241">
    <property type="component" value="Chromosome"/>
</dbReference>
<keyword evidence="5" id="KW-1185">Reference proteome</keyword>
<feature type="compositionally biased region" description="Basic and acidic residues" evidence="1">
    <location>
        <begin position="139"/>
        <end position="148"/>
    </location>
</feature>
<evidence type="ECO:0000256" key="1">
    <source>
        <dbReference type="SAM" id="MobiDB-lite"/>
    </source>
</evidence>
<gene>
    <name evidence="4" type="ORF">AXF13_11495</name>
</gene>
<organism evidence="4 5">
    <name type="scientific">Desulfovibrio fairfieldensis</name>
    <dbReference type="NCBI Taxonomy" id="44742"/>
    <lineage>
        <taxon>Bacteria</taxon>
        <taxon>Pseudomonadati</taxon>
        <taxon>Thermodesulfobacteriota</taxon>
        <taxon>Desulfovibrionia</taxon>
        <taxon>Desulfovibrionales</taxon>
        <taxon>Desulfovibrionaceae</taxon>
        <taxon>Desulfovibrio</taxon>
    </lineage>
</organism>
<name>A0A109W4N3_9BACT</name>
<proteinExistence type="predicted"/>
<protein>
    <recommendedName>
        <fullName evidence="6">DUF3999 domain-containing protein</fullName>
    </recommendedName>
</protein>
<evidence type="ECO:0008006" key="6">
    <source>
        <dbReference type="Google" id="ProtNLM"/>
    </source>
</evidence>
<sequence>MSSSRRPSFFHLSTWLPLPALALAALLAALPAHAATREQELTPRDFSTLIPIETRGNAPVYRLDLPFLVYERSRLSPLRDVRVFNRLGQAEAICINAVESLPEPAREHAFPCFSLRVRVSPDGVALLRDGRDAPASGPGRDKNEEYETRGLLVDFDQKRPRFDRVRLVPGETLSNSAAGPDGQRGSMLSTRLYVSRDLQHWSLAARPSLGRLRVDGQSLEMLELPVGELDQRYMLLVPAAGSELFPVRELLAREKAKNATPVQSVRLHGRKDDKAGGFGYTVPRGLPVLSLEPELDSDNVLLRGRILTPALLERRNARHQVARRQNETELVWEERAPLFYYRLGGNGRDLRHSDPVPFDRNWLGPENNAPLLRDAPFTLLLRLRGDRAEAPALLVRWARQQLYFMAGGPGPYILAVGSLKTEEAADTRDAALRELPVQAAPARLEMDKLHAQTPPTAYAETSGGQRLLLWGVLLLGAACMAFMAVQLLRKPKE</sequence>